<evidence type="ECO:0000313" key="9">
    <source>
        <dbReference type="Proteomes" id="UP001465976"/>
    </source>
</evidence>
<keyword evidence="5" id="KW-0498">Mitosis</keyword>
<dbReference type="EMBL" id="JBAHYK010000652">
    <property type="protein sequence ID" value="KAL0572246.1"/>
    <property type="molecule type" value="Genomic_DNA"/>
</dbReference>
<feature type="compositionally biased region" description="Pro residues" evidence="6">
    <location>
        <begin position="702"/>
        <end position="712"/>
    </location>
</feature>
<name>A0ABR3FAA6_9AGAR</name>
<sequence length="1334" mass="144351">MDSESKLENILNQCRHNGTGFVDVDVKIDGLNKLQAEIGSGGVEIIDSEAIISVLKACLRTSNQHLTTATLSVLPSIFPALISKPFHLSLPHNGQSSTHSSTSSSTPSTIVDAYTLRQALNAFLPTGGLLDRLGDREKAQQKAREALVVLGGLAFRAPNQSTLSTSSRGGKGIETPLAIFERCLRDIGLSSKVWKVREQSILTLVHIRRQHHMFPIRPYLPLLVGCLEDMDAHVRDCARTSVVELFSGPAVTDAARADLKKELTKRGVRKTIVDGVLSKLLGAGSSFDGSSNPTSREGSENGDPAISKPKEYVPPSIALQQRKPSGSIPRMASQASAKEIPRPLSRAASATSPPPATPTSENSSSDVSPVYIASARDLENEFASMAKPFDGKETEHNWSTREQAIQRVRGMLKGDVHNRYLDVFLACLKDGFIQWSLKTLASLRTTVAINTCFLYSELATSLGHLLDPFAETLLTSLLKMAGFTKKLTAQQSQVSVTSLINNTSATPRFFVTLLWQTLQEKTVQTRTYAAAHFKTYIEVHGQRIRHAPEAEVVEKAVRKCLADPNPTVKEKGRGFFWAFHSVWPDRGGAVMESLDNNARKQLEKACPDPNAAPSMPSVAPTPAKKSSVAAAIAASRAKAKAIAAAPPSLRHQATSASHGPVRRPASPSAMKSTPSTPGAARPASPLRMSASPPSPRSRIVSNPPPRPAPAPIPQVRHSNGASTIPAEPPSPSFHRRMSSSPLAQPNAARRASQIPLPPSPPSSISSPPRQSIFFKPAAAKPLSIPTSLAGRPSGFTLPGSDDDSLLLAQAIPLPDEDTDSDDHSVNLLSFSSPSQRRQQLPPPIRISEGRGRGRGGPPSNSRTQSLSPRSVDSKAMMVSNALSTDSVADLNQAPVVEDALRARAEQAESAAERLLELVEPEEDLIAHSGIPPELLLTRSGSGHSTPKVSKTKPSMTGHGQGQVLITPLSDRASNVLRQAALFKDSPVPANGRRPTTSLLDTIQDRKHETGWWLTRKSVLAQQKPADASSSDQDAFIQECIKKLEDEGADIAMLQQLVHVCLDNPANDTGRMSPLSPFPTSPSPFSSNHSMKTLHADDIWEKNRNFDRLFNALNKYLVSESRTESEIEHGLMVLWQMHESLAVHLEGREAGLFSVLLSVRYCNKFNILEATNTIRDALTSKIEPVYGLTTMHASLKVFHSEPPRESAEVKNATYAFGLIAIGKFILRLPAEIAEEELPRIKGTLISALNDTTSLVVREAAAAAIISAQLVLRDETHLFTLLDGLADEKKNLLTYLFDKHGVRGSSSRIGPNGLDKLQKEMRRLDTRTSTPPRSLV</sequence>
<feature type="domain" description="TOG" evidence="7">
    <location>
        <begin position="371"/>
        <end position="615"/>
    </location>
</feature>
<gene>
    <name evidence="8" type="primary">STU1</name>
    <name evidence="8" type="ORF">V5O48_009728</name>
</gene>
<proteinExistence type="inferred from homology"/>
<organism evidence="8 9">
    <name type="scientific">Marasmius crinis-equi</name>
    <dbReference type="NCBI Taxonomy" id="585013"/>
    <lineage>
        <taxon>Eukaryota</taxon>
        <taxon>Fungi</taxon>
        <taxon>Dikarya</taxon>
        <taxon>Basidiomycota</taxon>
        <taxon>Agaricomycotina</taxon>
        <taxon>Agaricomycetes</taxon>
        <taxon>Agaricomycetidae</taxon>
        <taxon>Agaricales</taxon>
        <taxon>Marasmiineae</taxon>
        <taxon>Marasmiaceae</taxon>
        <taxon>Marasmius</taxon>
    </lineage>
</organism>
<feature type="compositionally biased region" description="Polar residues" evidence="6">
    <location>
        <begin position="287"/>
        <end position="296"/>
    </location>
</feature>
<feature type="region of interest" description="Disordered" evidence="6">
    <location>
        <begin position="936"/>
        <end position="959"/>
    </location>
</feature>
<keyword evidence="5" id="KW-0131">Cell cycle</keyword>
<feature type="region of interest" description="Disordered" evidence="6">
    <location>
        <begin position="814"/>
        <end position="873"/>
    </location>
</feature>
<dbReference type="PANTHER" id="PTHR21567:SF9">
    <property type="entry name" value="CLIP-ASSOCIATING PROTEIN"/>
    <property type="match status" value="1"/>
</dbReference>
<comment type="similarity">
    <text evidence="2">Belongs to the CLASP family.</text>
</comment>
<dbReference type="InterPro" id="IPR034085">
    <property type="entry name" value="TOG"/>
</dbReference>
<protein>
    <submittedName>
        <fullName evidence="8">Suppressor of tub2 mutation</fullName>
    </submittedName>
</protein>
<comment type="caution">
    <text evidence="8">The sequence shown here is derived from an EMBL/GenBank/DDBJ whole genome shotgun (WGS) entry which is preliminary data.</text>
</comment>
<evidence type="ECO:0000256" key="2">
    <source>
        <dbReference type="ARBA" id="ARBA00009549"/>
    </source>
</evidence>
<dbReference type="SMART" id="SM01349">
    <property type="entry name" value="TOG"/>
    <property type="match status" value="2"/>
</dbReference>
<evidence type="ECO:0000256" key="5">
    <source>
        <dbReference type="ARBA" id="ARBA00022776"/>
    </source>
</evidence>
<evidence type="ECO:0000256" key="1">
    <source>
        <dbReference type="ARBA" id="ARBA00004186"/>
    </source>
</evidence>
<feature type="compositionally biased region" description="Low complexity" evidence="6">
    <location>
        <begin position="342"/>
        <end position="351"/>
    </location>
</feature>
<feature type="compositionally biased region" description="Low complexity" evidence="6">
    <location>
        <begin position="679"/>
        <end position="701"/>
    </location>
</feature>
<dbReference type="InterPro" id="IPR024395">
    <property type="entry name" value="CLASP_N_dom"/>
</dbReference>
<dbReference type="PANTHER" id="PTHR21567">
    <property type="entry name" value="CLASP"/>
    <property type="match status" value="1"/>
</dbReference>
<evidence type="ECO:0000259" key="7">
    <source>
        <dbReference type="SMART" id="SM01349"/>
    </source>
</evidence>
<keyword evidence="4" id="KW-0493">Microtubule</keyword>
<feature type="compositionally biased region" description="Polar residues" evidence="6">
    <location>
        <begin position="938"/>
        <end position="954"/>
    </location>
</feature>
<keyword evidence="3" id="KW-0132">Cell division</keyword>
<dbReference type="InterPro" id="IPR016024">
    <property type="entry name" value="ARM-type_fold"/>
</dbReference>
<feature type="compositionally biased region" description="Low complexity" evidence="6">
    <location>
        <begin position="827"/>
        <end position="839"/>
    </location>
</feature>
<dbReference type="SUPFAM" id="SSF48371">
    <property type="entry name" value="ARM repeat"/>
    <property type="match status" value="1"/>
</dbReference>
<dbReference type="Gene3D" id="1.25.10.10">
    <property type="entry name" value="Leucine-rich Repeat Variant"/>
    <property type="match status" value="2"/>
</dbReference>
<evidence type="ECO:0000256" key="6">
    <source>
        <dbReference type="SAM" id="MobiDB-lite"/>
    </source>
</evidence>
<dbReference type="InterPro" id="IPR011989">
    <property type="entry name" value="ARM-like"/>
</dbReference>
<feature type="domain" description="TOG" evidence="7">
    <location>
        <begin position="3"/>
        <end position="272"/>
    </location>
</feature>
<keyword evidence="9" id="KW-1185">Reference proteome</keyword>
<comment type="subcellular location">
    <subcellularLocation>
        <location evidence="1">Cytoplasm</location>
        <location evidence="1">Cytoskeleton</location>
        <location evidence="1">Spindle</location>
    </subcellularLocation>
</comment>
<feature type="region of interest" description="Disordered" evidence="6">
    <location>
        <begin position="284"/>
        <end position="368"/>
    </location>
</feature>
<evidence type="ECO:0000313" key="8">
    <source>
        <dbReference type="EMBL" id="KAL0572246.1"/>
    </source>
</evidence>
<feature type="region of interest" description="Disordered" evidence="6">
    <location>
        <begin position="643"/>
        <end position="770"/>
    </location>
</feature>
<reference evidence="8 9" key="1">
    <citation type="submission" date="2024-02" db="EMBL/GenBank/DDBJ databases">
        <title>A draft genome for the cacao thread blight pathogen Marasmius crinis-equi.</title>
        <authorList>
            <person name="Cohen S.P."/>
            <person name="Baruah I.K."/>
            <person name="Amoako-Attah I."/>
            <person name="Bukari Y."/>
            <person name="Meinhardt L.W."/>
            <person name="Bailey B.A."/>
        </authorList>
    </citation>
    <scope>NUCLEOTIDE SEQUENCE [LARGE SCALE GENOMIC DNA]</scope>
    <source>
        <strain evidence="8 9">GH-76</strain>
    </source>
</reference>
<dbReference type="Proteomes" id="UP001465976">
    <property type="component" value="Unassembled WGS sequence"/>
</dbReference>
<evidence type="ECO:0000256" key="4">
    <source>
        <dbReference type="ARBA" id="ARBA00022701"/>
    </source>
</evidence>
<evidence type="ECO:0000256" key="3">
    <source>
        <dbReference type="ARBA" id="ARBA00022618"/>
    </source>
</evidence>
<accession>A0ABR3FAA6</accession>
<dbReference type="Pfam" id="PF12348">
    <property type="entry name" value="CLASP_N"/>
    <property type="match status" value="1"/>
</dbReference>